<dbReference type="SUPFAM" id="SSF50978">
    <property type="entry name" value="WD40 repeat-like"/>
    <property type="match status" value="1"/>
</dbReference>
<evidence type="ECO:0000313" key="11">
    <source>
        <dbReference type="Proteomes" id="UP000469890"/>
    </source>
</evidence>
<dbReference type="Gene3D" id="2.130.10.10">
    <property type="entry name" value="YVTN repeat-like/Quinoprotein amine dehydrogenase"/>
    <property type="match status" value="1"/>
</dbReference>
<feature type="repeat" description="WD" evidence="7">
    <location>
        <begin position="315"/>
        <end position="356"/>
    </location>
</feature>
<dbReference type="InterPro" id="IPR015943">
    <property type="entry name" value="WD40/YVTN_repeat-like_dom_sf"/>
</dbReference>
<feature type="domain" description="CDC20/Fizzy WD40" evidence="9">
    <location>
        <begin position="271"/>
        <end position="559"/>
    </location>
</feature>
<dbReference type="GO" id="GO:0005680">
    <property type="term" value="C:anaphase-promoting complex"/>
    <property type="evidence" value="ECO:0007669"/>
    <property type="project" value="TreeGrafter"/>
</dbReference>
<evidence type="ECO:0000256" key="4">
    <source>
        <dbReference type="ARBA" id="ARBA00022737"/>
    </source>
</evidence>
<dbReference type="InterPro" id="IPR019775">
    <property type="entry name" value="WD40_repeat_CS"/>
</dbReference>
<evidence type="ECO:0000256" key="1">
    <source>
        <dbReference type="ARBA" id="ARBA00006445"/>
    </source>
</evidence>
<protein>
    <submittedName>
        <fullName evidence="10">WD40-repeat-containing domain protein</fullName>
    </submittedName>
</protein>
<dbReference type="InterPro" id="IPR036322">
    <property type="entry name" value="WD40_repeat_dom_sf"/>
</dbReference>
<dbReference type="InterPro" id="IPR001680">
    <property type="entry name" value="WD40_rpt"/>
</dbReference>
<dbReference type="PANTHER" id="PTHR19918">
    <property type="entry name" value="CELL DIVISION CYCLE 20 CDC20 FIZZY -RELATED"/>
    <property type="match status" value="1"/>
</dbReference>
<dbReference type="PROSITE" id="PS50082">
    <property type="entry name" value="WD_REPEATS_2"/>
    <property type="match status" value="3"/>
</dbReference>
<feature type="repeat" description="WD" evidence="7">
    <location>
        <begin position="528"/>
        <end position="561"/>
    </location>
</feature>
<name>A0A8H4BHE7_MUCCL</name>
<gene>
    <name evidence="10" type="ORF">FB192DRAFT_1458226</name>
</gene>
<dbReference type="GO" id="GO:0031145">
    <property type="term" value="P:anaphase-promoting complex-dependent catabolic process"/>
    <property type="evidence" value="ECO:0007669"/>
    <property type="project" value="TreeGrafter"/>
</dbReference>
<dbReference type="InterPro" id="IPR033010">
    <property type="entry name" value="Cdc20/Fizzy"/>
</dbReference>
<dbReference type="CDD" id="cd00200">
    <property type="entry name" value="WD40"/>
    <property type="match status" value="1"/>
</dbReference>
<dbReference type="GO" id="GO:0051301">
    <property type="term" value="P:cell division"/>
    <property type="evidence" value="ECO:0007669"/>
    <property type="project" value="UniProtKB-KW"/>
</dbReference>
<evidence type="ECO:0000259" key="9">
    <source>
        <dbReference type="Pfam" id="PF24807"/>
    </source>
</evidence>
<dbReference type="FunFam" id="2.130.10.10:FF:000098">
    <property type="entry name" value="WD repeat-containing protein slp1"/>
    <property type="match status" value="1"/>
</dbReference>
<reference evidence="10 11" key="1">
    <citation type="submission" date="2019-09" db="EMBL/GenBank/DDBJ databases">
        <authorList>
            <consortium name="DOE Joint Genome Institute"/>
            <person name="Mondo S.J."/>
            <person name="Navarro-Mendoza M.I."/>
            <person name="Perez-Arques C."/>
            <person name="Panchal S."/>
            <person name="Nicolas F.E."/>
            <person name="Ganguly P."/>
            <person name="Pangilinan J."/>
            <person name="Grigoriev I."/>
            <person name="Heitman J."/>
            <person name="Sanya K."/>
            <person name="Garre V."/>
        </authorList>
    </citation>
    <scope>NUCLEOTIDE SEQUENCE [LARGE SCALE GENOMIC DNA]</scope>
    <source>
        <strain evidence="10 11">MU402</strain>
    </source>
</reference>
<feature type="compositionally biased region" description="Low complexity" evidence="8">
    <location>
        <begin position="103"/>
        <end position="135"/>
    </location>
</feature>
<keyword evidence="4" id="KW-0677">Repeat</keyword>
<evidence type="ECO:0000256" key="7">
    <source>
        <dbReference type="PROSITE-ProRule" id="PRU00221"/>
    </source>
</evidence>
<feature type="compositionally biased region" description="Polar residues" evidence="8">
    <location>
        <begin position="35"/>
        <end position="56"/>
    </location>
</feature>
<dbReference type="PROSITE" id="PS50294">
    <property type="entry name" value="WD_REPEATS_REGION"/>
    <property type="match status" value="2"/>
</dbReference>
<dbReference type="GO" id="GO:0010997">
    <property type="term" value="F:anaphase-promoting complex binding"/>
    <property type="evidence" value="ECO:0007669"/>
    <property type="project" value="InterPro"/>
</dbReference>
<dbReference type="GO" id="GO:1990757">
    <property type="term" value="F:ubiquitin ligase activator activity"/>
    <property type="evidence" value="ECO:0007669"/>
    <property type="project" value="TreeGrafter"/>
</dbReference>
<feature type="repeat" description="WD" evidence="7">
    <location>
        <begin position="398"/>
        <end position="439"/>
    </location>
</feature>
<dbReference type="PROSITE" id="PS00678">
    <property type="entry name" value="WD_REPEATS_1"/>
    <property type="match status" value="1"/>
</dbReference>
<dbReference type="Pfam" id="PF24807">
    <property type="entry name" value="WD40_CDC20-Fz"/>
    <property type="match status" value="1"/>
</dbReference>
<feature type="region of interest" description="Disordered" evidence="8">
    <location>
        <begin position="1"/>
        <end position="150"/>
    </location>
</feature>
<evidence type="ECO:0000256" key="3">
    <source>
        <dbReference type="ARBA" id="ARBA00022618"/>
    </source>
</evidence>
<sequence>MSSNTKALGSHGNKKVAASPSPPHDSIRKYLTIKPSASSPTDAVSTKKALSSTNDNIKPPAKVHHKPAKPLVASKSSSSSSSEAPGQTRFLELFNKTRKNTKSRTSTTATTSTASTSSKSTSSSSSSTSTSTKTTAIIKENRPSPVKRSYSAMSHLDSVNKSWMNSPISSNKKACDNKAYDRLTPGITDMLSAQAVIKSHQMLDNTGSESYQEQIAHAIGIDTTKRILSFTQEPPLIQKININKNAPQTKLTTHTSSHVKRHILQTPEKILDAPYMDDDYYLNVLDWSKNNVVAVGLGKAIYLWNADNGTIQALNYNNDDQVASVNWSGDGSYLAVGTAAGDTQIWDVQSNTRLRTMNGQNCRIGVLSWDKHLVSSGGRDGSIFHHDVRMAKHTVRKLYGHSDEVCGLKWRWDGQSLASGGNDNTVNIWDARSTEPAHVKRQHTGAIKALAWCPWNHTTLATGGGRDDKQIHFWNSSTGARLKSVNAGSQVTSLHWSHHHKEIVSTHGLPHNQLTVWAYPTLNKIIDIPAHESRILHSALSPDGQVLATAAADENLKFWRIFEHDGKARLGSESSRLTMKKEVQLRRTNSIR</sequence>
<evidence type="ECO:0000256" key="8">
    <source>
        <dbReference type="SAM" id="MobiDB-lite"/>
    </source>
</evidence>
<evidence type="ECO:0000313" key="10">
    <source>
        <dbReference type="EMBL" id="KAF1802285.1"/>
    </source>
</evidence>
<keyword evidence="5" id="KW-0498">Mitosis</keyword>
<comment type="caution">
    <text evidence="10">The sequence shown here is derived from an EMBL/GenBank/DDBJ whole genome shotgun (WGS) entry which is preliminary data.</text>
</comment>
<dbReference type="SMART" id="SM00320">
    <property type="entry name" value="WD40"/>
    <property type="match status" value="6"/>
</dbReference>
<accession>A0A8H4BHE7</accession>
<dbReference type="Proteomes" id="UP000469890">
    <property type="component" value="Unassembled WGS sequence"/>
</dbReference>
<dbReference type="PANTHER" id="PTHR19918:SF8">
    <property type="entry name" value="FI02843P"/>
    <property type="match status" value="1"/>
</dbReference>
<comment type="similarity">
    <text evidence="1">Belongs to the WD repeat CDC20/Fizzy family.</text>
</comment>
<keyword evidence="2 7" id="KW-0853">WD repeat</keyword>
<evidence type="ECO:0000256" key="2">
    <source>
        <dbReference type="ARBA" id="ARBA00022574"/>
    </source>
</evidence>
<evidence type="ECO:0000256" key="5">
    <source>
        <dbReference type="ARBA" id="ARBA00022776"/>
    </source>
</evidence>
<proteinExistence type="inferred from homology"/>
<dbReference type="InterPro" id="IPR056150">
    <property type="entry name" value="WD40_CDC20-Fz"/>
</dbReference>
<keyword evidence="3" id="KW-0132">Cell division</keyword>
<evidence type="ECO:0000256" key="6">
    <source>
        <dbReference type="ARBA" id="ARBA00023306"/>
    </source>
</evidence>
<dbReference type="EMBL" id="JAAECE010000004">
    <property type="protein sequence ID" value="KAF1802285.1"/>
    <property type="molecule type" value="Genomic_DNA"/>
</dbReference>
<dbReference type="GO" id="GO:1905786">
    <property type="term" value="P:positive regulation of anaphase-promoting complex-dependent catabolic process"/>
    <property type="evidence" value="ECO:0007669"/>
    <property type="project" value="TreeGrafter"/>
</dbReference>
<keyword evidence="6" id="KW-0131">Cell cycle</keyword>
<organism evidence="10 11">
    <name type="scientific">Mucor circinelloides f. lusitanicus</name>
    <name type="common">Mucor racemosus var. lusitanicus</name>
    <dbReference type="NCBI Taxonomy" id="29924"/>
    <lineage>
        <taxon>Eukaryota</taxon>
        <taxon>Fungi</taxon>
        <taxon>Fungi incertae sedis</taxon>
        <taxon>Mucoromycota</taxon>
        <taxon>Mucoromycotina</taxon>
        <taxon>Mucoromycetes</taxon>
        <taxon>Mucorales</taxon>
        <taxon>Mucorineae</taxon>
        <taxon>Mucoraceae</taxon>
        <taxon>Mucor</taxon>
    </lineage>
</organism>
<dbReference type="AlphaFoldDB" id="A0A8H4BHE7"/>